<organism evidence="3 4">
    <name type="scientific">Paenibacillus woosongensis</name>
    <dbReference type="NCBI Taxonomy" id="307580"/>
    <lineage>
        <taxon>Bacteria</taxon>
        <taxon>Bacillati</taxon>
        <taxon>Bacillota</taxon>
        <taxon>Bacilli</taxon>
        <taxon>Bacillales</taxon>
        <taxon>Paenibacillaceae</taxon>
        <taxon>Paenibacillus</taxon>
    </lineage>
</organism>
<dbReference type="AlphaFoldDB" id="A0AA95KWF2"/>
<dbReference type="Pfam" id="PF07833">
    <property type="entry name" value="Cu_amine_oxidN1"/>
    <property type="match status" value="1"/>
</dbReference>
<gene>
    <name evidence="3" type="ORF">QNH46_02540</name>
</gene>
<dbReference type="InterPro" id="IPR012854">
    <property type="entry name" value="Cu_amine_oxidase-like_N"/>
</dbReference>
<sequence>MLKKVVLIVFSMFVVAGTAYAGSLWGSYKGYPIIKITSNGKTINIPGVPAISMEGRTLVPVSLLKEFGVKVDFDAHKQTVDVKAPQNNLSVTELNKLLDCVGHLVAYNELGNAYTAGTVFFTNGFVVTNYDFLSLAGSFKVYVSNTRKNIEYGSLDEMVAFSDPRVNLIGFPYETDNSLSISTKKPQKGDRVYSIWYEMNGQKIREGVILSVDSDGSFNHSAETDSGSGGVILDEEGNLIGVIDVWNFYDEAERSKAIPVQKLQNLMKNANI</sequence>
<keyword evidence="1" id="KW-0378">Hydrolase</keyword>
<keyword evidence="1" id="KW-0720">Serine protease</keyword>
<evidence type="ECO:0000313" key="3">
    <source>
        <dbReference type="EMBL" id="WHX49585.1"/>
    </source>
</evidence>
<dbReference type="EMBL" id="CP126084">
    <property type="protein sequence ID" value="WHX49585.1"/>
    <property type="molecule type" value="Genomic_DNA"/>
</dbReference>
<evidence type="ECO:0000259" key="2">
    <source>
        <dbReference type="Pfam" id="PF07833"/>
    </source>
</evidence>
<feature type="domain" description="Copper amine oxidase-like N-terminal" evidence="2">
    <location>
        <begin position="38"/>
        <end position="92"/>
    </location>
</feature>
<keyword evidence="1" id="KW-0645">Protease</keyword>
<protein>
    <submittedName>
        <fullName evidence="3">Stalk domain-containing protein</fullName>
    </submittedName>
</protein>
<dbReference type="Proteomes" id="UP001177943">
    <property type="component" value="Chromosome"/>
</dbReference>
<dbReference type="InterPro" id="IPR043504">
    <property type="entry name" value="Peptidase_S1_PA_chymotrypsin"/>
</dbReference>
<evidence type="ECO:0000313" key="4">
    <source>
        <dbReference type="Proteomes" id="UP001177943"/>
    </source>
</evidence>
<name>A0AA95KWF2_9BACL</name>
<dbReference type="RefSeq" id="WP_283926782.1">
    <property type="nucleotide sequence ID" value="NZ_CP126084.1"/>
</dbReference>
<evidence type="ECO:0000256" key="1">
    <source>
        <dbReference type="ARBA" id="ARBA00022825"/>
    </source>
</evidence>
<dbReference type="KEGG" id="pwn:QNH46_02540"/>
<dbReference type="SUPFAM" id="SSF50494">
    <property type="entry name" value="Trypsin-like serine proteases"/>
    <property type="match status" value="1"/>
</dbReference>
<proteinExistence type="predicted"/>
<dbReference type="GO" id="GO:0008236">
    <property type="term" value="F:serine-type peptidase activity"/>
    <property type="evidence" value="ECO:0007669"/>
    <property type="project" value="UniProtKB-KW"/>
</dbReference>
<dbReference type="InterPro" id="IPR009003">
    <property type="entry name" value="Peptidase_S1_PA"/>
</dbReference>
<dbReference type="Gene3D" id="2.40.10.10">
    <property type="entry name" value="Trypsin-like serine proteases"/>
    <property type="match status" value="2"/>
</dbReference>
<reference evidence="3" key="1">
    <citation type="submission" date="2023-05" db="EMBL/GenBank/DDBJ databases">
        <title>Comparative genomics of Bacillaceae isolates and their secondary metabolite potential.</title>
        <authorList>
            <person name="Song L."/>
            <person name="Nielsen L.J."/>
            <person name="Mohite O."/>
            <person name="Xu X."/>
            <person name="Weber T."/>
            <person name="Kovacs A.T."/>
        </authorList>
    </citation>
    <scope>NUCLEOTIDE SEQUENCE</scope>
    <source>
        <strain evidence="3">B2_4</strain>
    </source>
</reference>
<accession>A0AA95KWF2</accession>